<dbReference type="OrthoDB" id="9794514at2"/>
<keyword evidence="4" id="KW-1185">Reference proteome</keyword>
<feature type="domain" description="Transposase IS66 C-terminal" evidence="2">
    <location>
        <begin position="93"/>
        <end position="130"/>
    </location>
</feature>
<reference evidence="3 4" key="1">
    <citation type="submission" date="2019-01" db="EMBL/GenBank/DDBJ databases">
        <title>Zoogloea oleivorans genome sequencing and assembly.</title>
        <authorList>
            <person name="Tancsics A."/>
            <person name="Farkas M."/>
            <person name="Kriszt B."/>
            <person name="Maroti G."/>
            <person name="Horvath B."/>
        </authorList>
    </citation>
    <scope>NUCLEOTIDE SEQUENCE [LARGE SCALE GENOMIC DNA]</scope>
    <source>
        <strain evidence="3 4">Buc</strain>
    </source>
</reference>
<dbReference type="EMBL" id="SDKK01000010">
    <property type="protein sequence ID" value="TYC56651.1"/>
    <property type="molecule type" value="Genomic_DNA"/>
</dbReference>
<accession>A0A6C2CRV8</accession>
<evidence type="ECO:0000313" key="3">
    <source>
        <dbReference type="EMBL" id="TYC56651.1"/>
    </source>
</evidence>
<gene>
    <name evidence="3" type="ORF">ETQ85_12465</name>
</gene>
<organism evidence="3 4">
    <name type="scientific">Zoogloea oleivorans</name>
    <dbReference type="NCBI Taxonomy" id="1552750"/>
    <lineage>
        <taxon>Bacteria</taxon>
        <taxon>Pseudomonadati</taxon>
        <taxon>Pseudomonadota</taxon>
        <taxon>Betaproteobacteria</taxon>
        <taxon>Rhodocyclales</taxon>
        <taxon>Zoogloeaceae</taxon>
        <taxon>Zoogloea</taxon>
    </lineage>
</organism>
<dbReference type="RefSeq" id="WP_148579389.1">
    <property type="nucleotide sequence ID" value="NZ_SDKK01000010.1"/>
</dbReference>
<evidence type="ECO:0000313" key="4">
    <source>
        <dbReference type="Proteomes" id="UP000389128"/>
    </source>
</evidence>
<dbReference type="InterPro" id="IPR052344">
    <property type="entry name" value="Transposase-related"/>
</dbReference>
<dbReference type="InterPro" id="IPR039552">
    <property type="entry name" value="IS66_C"/>
</dbReference>
<evidence type="ECO:0000259" key="2">
    <source>
        <dbReference type="Pfam" id="PF13817"/>
    </source>
</evidence>
<proteinExistence type="predicted"/>
<dbReference type="Proteomes" id="UP000389128">
    <property type="component" value="Unassembled WGS sequence"/>
</dbReference>
<protein>
    <submittedName>
        <fullName evidence="3">Transposase</fullName>
    </submittedName>
</protein>
<comment type="caution">
    <text evidence="3">The sequence shown here is derived from an EMBL/GenBank/DDBJ whole genome shotgun (WGS) entry which is preliminary data.</text>
</comment>
<dbReference type="AlphaFoldDB" id="A0A6C2CRV8"/>
<dbReference type="Pfam" id="PF03050">
    <property type="entry name" value="DDE_Tnp_IS66"/>
    <property type="match status" value="1"/>
</dbReference>
<dbReference type="Pfam" id="PF13817">
    <property type="entry name" value="DDE_Tnp_IS66_C"/>
    <property type="match status" value="1"/>
</dbReference>
<dbReference type="PANTHER" id="PTHR33678:SF1">
    <property type="entry name" value="BLL1576 PROTEIN"/>
    <property type="match status" value="1"/>
</dbReference>
<dbReference type="InterPro" id="IPR004291">
    <property type="entry name" value="Transposase_IS66_central"/>
</dbReference>
<sequence length="138" mass="15563">IKQRQTQAAPVAAKLHEWLVLHRIKVPDGTAIAKAIDYSLNRWVALTRYLADPALPIDNNHDEQQIRPWATGRKNWLFAGTQLAGQRAAALMSLIQSAKLNGLDPYEYLRDVLTRLPTHKASRISELLPHRWASVRAG</sequence>
<dbReference type="PANTHER" id="PTHR33678">
    <property type="entry name" value="BLL1576 PROTEIN"/>
    <property type="match status" value="1"/>
</dbReference>
<name>A0A6C2CRV8_9RHOO</name>
<feature type="non-terminal residue" evidence="3">
    <location>
        <position position="1"/>
    </location>
</feature>
<evidence type="ECO:0000259" key="1">
    <source>
        <dbReference type="Pfam" id="PF03050"/>
    </source>
</evidence>
<feature type="domain" description="Transposase IS66 central" evidence="1">
    <location>
        <begin position="2"/>
        <end position="86"/>
    </location>
</feature>